<feature type="transmembrane region" description="Helical" evidence="1">
    <location>
        <begin position="118"/>
        <end position="136"/>
    </location>
</feature>
<evidence type="ECO:0000313" key="2">
    <source>
        <dbReference type="EMBL" id="UPZ16418.1"/>
    </source>
</evidence>
<evidence type="ECO:0000256" key="1">
    <source>
        <dbReference type="SAM" id="Phobius"/>
    </source>
</evidence>
<reference evidence="2 3" key="1">
    <citation type="submission" date="2022-04" db="EMBL/GenBank/DDBJ databases">
        <authorList>
            <person name="Ra J.-S."/>
            <person name="Kim S.-B."/>
        </authorList>
    </citation>
    <scope>NUCLEOTIDE SEQUENCE [LARGE SCALE GENOMIC DNA]</scope>
    <source>
        <strain evidence="2 3">MMS21-Er5</strain>
    </source>
</reference>
<gene>
    <name evidence="2" type="ORF">M0M44_03540</name>
</gene>
<keyword evidence="3" id="KW-1185">Reference proteome</keyword>
<dbReference type="Proteomes" id="UP000829998">
    <property type="component" value="Chromosome"/>
</dbReference>
<keyword evidence="1" id="KW-0472">Membrane</keyword>
<protein>
    <submittedName>
        <fullName evidence="2">Uncharacterized protein</fullName>
    </submittedName>
</protein>
<proteinExistence type="predicted"/>
<dbReference type="RefSeq" id="WP_248728529.1">
    <property type="nucleotide sequence ID" value="NZ_CP096829.1"/>
</dbReference>
<organism evidence="2 3">
    <name type="scientific">Flavobacterium humidisoli</name>
    <dbReference type="NCBI Taxonomy" id="2937442"/>
    <lineage>
        <taxon>Bacteria</taxon>
        <taxon>Pseudomonadati</taxon>
        <taxon>Bacteroidota</taxon>
        <taxon>Flavobacteriia</taxon>
        <taxon>Flavobacteriales</taxon>
        <taxon>Flavobacteriaceae</taxon>
        <taxon>Flavobacterium</taxon>
    </lineage>
</organism>
<keyword evidence="1" id="KW-1133">Transmembrane helix</keyword>
<keyword evidence="1" id="KW-0812">Transmembrane</keyword>
<accession>A0ABY4LTN5</accession>
<name>A0ABY4LTN5_9FLAO</name>
<dbReference type="EMBL" id="CP096829">
    <property type="protein sequence ID" value="UPZ16418.1"/>
    <property type="molecule type" value="Genomic_DNA"/>
</dbReference>
<evidence type="ECO:0000313" key="3">
    <source>
        <dbReference type="Proteomes" id="UP000829998"/>
    </source>
</evidence>
<sequence>METNSIKDKGHIERETLQLVLEEFTLEQKTNNQHIEALITAVKNIENKIDASKKEHNIEKNVLEQLDIKQIEAILQKGFLDIKYMIGRQPKSIVRKFQILLFPEQDAKLFYKIVFGRWFLWLSIMVVISNLYKWAIHYNDNNKEIEIKQIQNDRIKKSWEYMYNSSDKETKMLMEKAYINSLKNIANDD</sequence>